<organism evidence="2 3">
    <name type="scientific">Penicillium olsonii</name>
    <dbReference type="NCBI Taxonomy" id="99116"/>
    <lineage>
        <taxon>Eukaryota</taxon>
        <taxon>Fungi</taxon>
        <taxon>Dikarya</taxon>
        <taxon>Ascomycota</taxon>
        <taxon>Pezizomycotina</taxon>
        <taxon>Eurotiomycetes</taxon>
        <taxon>Eurotiomycetidae</taxon>
        <taxon>Eurotiales</taxon>
        <taxon>Aspergillaceae</taxon>
        <taxon>Penicillium</taxon>
    </lineage>
</organism>
<evidence type="ECO:0000256" key="1">
    <source>
        <dbReference type="SAM" id="SignalP"/>
    </source>
</evidence>
<dbReference type="AlphaFoldDB" id="A0A9W4HTS9"/>
<dbReference type="OrthoDB" id="4317845at2759"/>
<keyword evidence="3" id="KW-1185">Reference proteome</keyword>
<comment type="caution">
    <text evidence="2">The sequence shown here is derived from an EMBL/GenBank/DDBJ whole genome shotgun (WGS) entry which is preliminary data.</text>
</comment>
<feature type="chain" id="PRO_5040947060" evidence="1">
    <location>
        <begin position="19"/>
        <end position="161"/>
    </location>
</feature>
<gene>
    <name evidence="2" type="ORF">POLS_LOCUS6168</name>
</gene>
<accession>A0A9W4HTS9</accession>
<name>A0A9W4HTS9_PENOL</name>
<proteinExistence type="predicted"/>
<keyword evidence="1" id="KW-0732">Signal</keyword>
<evidence type="ECO:0000313" key="3">
    <source>
        <dbReference type="Proteomes" id="UP001153618"/>
    </source>
</evidence>
<evidence type="ECO:0000313" key="2">
    <source>
        <dbReference type="EMBL" id="CAG8154442.1"/>
    </source>
</evidence>
<sequence length="161" mass="18411">MDLIPLLSHILKLQITMGALLSTPSPQQPDAPIKPNQECRGLFNRRNGDNIPECLHPPSPSQYVTVFFNWTDRMHNDEQLMALVAARIKARDGIITPEPVHHDLRWCMSLRVPKHHEATDVSIADCAKCVADWIRQQIIYQGVNIDRDYLFRSSHLPAWKG</sequence>
<feature type="signal peptide" evidence="1">
    <location>
        <begin position="1"/>
        <end position="18"/>
    </location>
</feature>
<protein>
    <submittedName>
        <fullName evidence="2">Uncharacterized protein</fullName>
    </submittedName>
</protein>
<dbReference type="EMBL" id="CAJVOS010000033">
    <property type="protein sequence ID" value="CAG8154442.1"/>
    <property type="molecule type" value="Genomic_DNA"/>
</dbReference>
<dbReference type="Proteomes" id="UP001153618">
    <property type="component" value="Unassembled WGS sequence"/>
</dbReference>
<reference evidence="2" key="1">
    <citation type="submission" date="2021-07" db="EMBL/GenBank/DDBJ databases">
        <authorList>
            <person name="Branca A.L. A."/>
        </authorList>
    </citation>
    <scope>NUCLEOTIDE SEQUENCE</scope>
</reference>